<evidence type="ECO:0000256" key="6">
    <source>
        <dbReference type="ARBA" id="ARBA00023136"/>
    </source>
</evidence>
<keyword evidence="5 7" id="KW-1133">Transmembrane helix</keyword>
<keyword evidence="11" id="KW-1185">Reference proteome</keyword>
<dbReference type="InterPro" id="IPR017871">
    <property type="entry name" value="ABC_transporter-like_CS"/>
</dbReference>
<name>C7QYR6_JONDD</name>
<evidence type="ECO:0000256" key="1">
    <source>
        <dbReference type="ARBA" id="ARBA00004651"/>
    </source>
</evidence>
<dbReference type="SUPFAM" id="SSF52540">
    <property type="entry name" value="P-loop containing nucleoside triphosphate hydrolases"/>
    <property type="match status" value="1"/>
</dbReference>
<feature type="transmembrane region" description="Helical" evidence="7">
    <location>
        <begin position="142"/>
        <end position="165"/>
    </location>
</feature>
<dbReference type="InterPro" id="IPR027417">
    <property type="entry name" value="P-loop_NTPase"/>
</dbReference>
<dbReference type="STRING" id="471856.Jden_1657"/>
<protein>
    <submittedName>
        <fullName evidence="10">ABC transporter, CydDC cysteine exporter (CydDC-E) family, permease/ATP-binding protein CydC</fullName>
    </submittedName>
</protein>
<evidence type="ECO:0000256" key="7">
    <source>
        <dbReference type="SAM" id="Phobius"/>
    </source>
</evidence>
<dbReference type="InterPro" id="IPR003593">
    <property type="entry name" value="AAA+_ATPase"/>
</dbReference>
<sequence length="593" mass="60877">MTRSGGVGERVGAVRDLRVALGLLDVSPWAVIKAVTAGVVALGSAIALGAVSAWLIARASQMPPVMMLSVATVAVRAFGVTRGLFRYLERLASHQVALSGMASLRTNVYDRLSRGNIAAVTSVSRGDLMTRVSADVDAVGDVIVKAVIPGAVAAVLSVGSLLLIGSLYPPAALTLAVCMILAGVVAPWLAQRAGRGSEQQISNARSGISEVAHDLLHSPGQVLVHGDDTALVRLLGERERSLDDALERNSRLDALAQFVFVFAVVASAVSAAVVSIPATNAGLLSPVALAVVVLTPLAVFEIHQGLPAAALQLHTSATAARRIVALLDDAARPLDDTATDDLSAVSAHPTLVAEGLAAGWPGHTVVSGVSLTALPGQSIALAGPSGTGKTTLLYTLAGLLPAHAGTVMVDGARIGPANQHDAAAHVVVVAEDDHVFDTTILENLRVARGDVTPDDARAALAAAGLAQWVEGLPEGLDTVLGPDGTTMSGGERRRLLVARALCSSAPIVLFDEPGEHLDPETADTVITDLLTTVANDHGRTVVVATHRLTPLRHASTVVYLEDGGIAARGSHEELVAGHAGYRRAVDAEAPVVQ</sequence>
<evidence type="ECO:0000256" key="5">
    <source>
        <dbReference type="ARBA" id="ARBA00022989"/>
    </source>
</evidence>
<dbReference type="InterPro" id="IPR011527">
    <property type="entry name" value="ABC1_TM_dom"/>
</dbReference>
<accession>C7QYR6</accession>
<dbReference type="PANTHER" id="PTHR24221:SF654">
    <property type="entry name" value="ATP-BINDING CASSETTE SUB-FAMILY B MEMBER 6"/>
    <property type="match status" value="1"/>
</dbReference>
<dbReference type="GO" id="GO:0140359">
    <property type="term" value="F:ABC-type transporter activity"/>
    <property type="evidence" value="ECO:0007669"/>
    <property type="project" value="InterPro"/>
</dbReference>
<dbReference type="GO" id="GO:0016887">
    <property type="term" value="F:ATP hydrolysis activity"/>
    <property type="evidence" value="ECO:0007669"/>
    <property type="project" value="InterPro"/>
</dbReference>
<dbReference type="GO" id="GO:0034775">
    <property type="term" value="P:glutathione transmembrane transport"/>
    <property type="evidence" value="ECO:0007669"/>
    <property type="project" value="InterPro"/>
</dbReference>
<organism evidence="10 11">
    <name type="scientific">Jonesia denitrificans (strain ATCC 14870 / DSM 20603 / BCRC 15368 / CIP 55.134 / JCM 11481 / NBRC 15587 / NCTC 10816 / Prevot 55134)</name>
    <name type="common">Listeria denitrificans</name>
    <dbReference type="NCBI Taxonomy" id="471856"/>
    <lineage>
        <taxon>Bacteria</taxon>
        <taxon>Bacillati</taxon>
        <taxon>Actinomycetota</taxon>
        <taxon>Actinomycetes</taxon>
        <taxon>Micrococcales</taxon>
        <taxon>Jonesiaceae</taxon>
        <taxon>Jonesia</taxon>
    </lineage>
</organism>
<dbReference type="InterPro" id="IPR014223">
    <property type="entry name" value="ABC_CydC/D"/>
</dbReference>
<keyword evidence="2 7" id="KW-0812">Transmembrane</keyword>
<dbReference type="Pfam" id="PF00664">
    <property type="entry name" value="ABC_membrane"/>
    <property type="match status" value="1"/>
</dbReference>
<dbReference type="PROSITE" id="PS00211">
    <property type="entry name" value="ABC_TRANSPORTER_1"/>
    <property type="match status" value="1"/>
</dbReference>
<dbReference type="PROSITE" id="PS50893">
    <property type="entry name" value="ABC_TRANSPORTER_2"/>
    <property type="match status" value="1"/>
</dbReference>
<feature type="transmembrane region" description="Helical" evidence="7">
    <location>
        <begin position="171"/>
        <end position="190"/>
    </location>
</feature>
<evidence type="ECO:0000313" key="10">
    <source>
        <dbReference type="EMBL" id="ACV09305.1"/>
    </source>
</evidence>
<dbReference type="eggNOG" id="COG4987">
    <property type="taxonomic scope" value="Bacteria"/>
</dbReference>
<feature type="transmembrane region" description="Helical" evidence="7">
    <location>
        <begin position="31"/>
        <end position="57"/>
    </location>
</feature>
<evidence type="ECO:0000256" key="2">
    <source>
        <dbReference type="ARBA" id="ARBA00022692"/>
    </source>
</evidence>
<dbReference type="PROSITE" id="PS50929">
    <property type="entry name" value="ABC_TM1F"/>
    <property type="match status" value="1"/>
</dbReference>
<evidence type="ECO:0000313" key="11">
    <source>
        <dbReference type="Proteomes" id="UP000000628"/>
    </source>
</evidence>
<dbReference type="NCBIfam" id="TIGR02868">
    <property type="entry name" value="CydC"/>
    <property type="match status" value="1"/>
</dbReference>
<dbReference type="EMBL" id="CP001706">
    <property type="protein sequence ID" value="ACV09305.1"/>
    <property type="molecule type" value="Genomic_DNA"/>
</dbReference>
<evidence type="ECO:0000259" key="9">
    <source>
        <dbReference type="PROSITE" id="PS50929"/>
    </source>
</evidence>
<feature type="domain" description="ABC transmembrane type-1" evidence="9">
    <location>
        <begin position="34"/>
        <end position="294"/>
    </location>
</feature>
<dbReference type="KEGG" id="jde:Jden_1657"/>
<keyword evidence="3" id="KW-0547">Nucleotide-binding</keyword>
<dbReference type="GO" id="GO:0045454">
    <property type="term" value="P:cell redox homeostasis"/>
    <property type="evidence" value="ECO:0007669"/>
    <property type="project" value="InterPro"/>
</dbReference>
<keyword evidence="4 10" id="KW-0067">ATP-binding</keyword>
<keyword evidence="6 7" id="KW-0472">Membrane</keyword>
<dbReference type="GO" id="GO:0005886">
    <property type="term" value="C:plasma membrane"/>
    <property type="evidence" value="ECO:0007669"/>
    <property type="project" value="UniProtKB-SubCell"/>
</dbReference>
<dbReference type="Pfam" id="PF00005">
    <property type="entry name" value="ABC_tran"/>
    <property type="match status" value="1"/>
</dbReference>
<feature type="transmembrane region" description="Helical" evidence="7">
    <location>
        <begin position="255"/>
        <end position="276"/>
    </location>
</feature>
<feature type="domain" description="ABC transporter" evidence="8">
    <location>
        <begin position="351"/>
        <end position="587"/>
    </location>
</feature>
<dbReference type="Gene3D" id="1.20.1560.10">
    <property type="entry name" value="ABC transporter type 1, transmembrane domain"/>
    <property type="match status" value="1"/>
</dbReference>
<dbReference type="GO" id="GO:0034040">
    <property type="term" value="F:ATPase-coupled lipid transmembrane transporter activity"/>
    <property type="evidence" value="ECO:0007669"/>
    <property type="project" value="TreeGrafter"/>
</dbReference>
<dbReference type="SMART" id="SM00382">
    <property type="entry name" value="AAA"/>
    <property type="match status" value="1"/>
</dbReference>
<dbReference type="SUPFAM" id="SSF90123">
    <property type="entry name" value="ABC transporter transmembrane region"/>
    <property type="match status" value="1"/>
</dbReference>
<dbReference type="Gene3D" id="3.40.50.300">
    <property type="entry name" value="P-loop containing nucleotide triphosphate hydrolases"/>
    <property type="match status" value="1"/>
</dbReference>
<dbReference type="AlphaFoldDB" id="C7QYR6"/>
<dbReference type="GO" id="GO:0005524">
    <property type="term" value="F:ATP binding"/>
    <property type="evidence" value="ECO:0007669"/>
    <property type="project" value="UniProtKB-KW"/>
</dbReference>
<proteinExistence type="predicted"/>
<evidence type="ECO:0000256" key="4">
    <source>
        <dbReference type="ARBA" id="ARBA00022840"/>
    </source>
</evidence>
<dbReference type="RefSeq" id="WP_015771933.1">
    <property type="nucleotide sequence ID" value="NC_013174.1"/>
</dbReference>
<dbReference type="InterPro" id="IPR039421">
    <property type="entry name" value="Type_1_exporter"/>
</dbReference>
<evidence type="ECO:0000256" key="3">
    <source>
        <dbReference type="ARBA" id="ARBA00022741"/>
    </source>
</evidence>
<dbReference type="InterPro" id="IPR003439">
    <property type="entry name" value="ABC_transporter-like_ATP-bd"/>
</dbReference>
<evidence type="ECO:0000259" key="8">
    <source>
        <dbReference type="PROSITE" id="PS50893"/>
    </source>
</evidence>
<reference evidence="10 11" key="1">
    <citation type="journal article" date="2009" name="Stand. Genomic Sci.">
        <title>Complete genome sequence of Jonesia denitrificans type strain (Prevot 55134).</title>
        <authorList>
            <person name="Pukall R."/>
            <person name="Gehrich-Schroter G."/>
            <person name="Lapidus A."/>
            <person name="Nolan M."/>
            <person name="Glavina Del Rio T."/>
            <person name="Lucas S."/>
            <person name="Chen F."/>
            <person name="Tice H."/>
            <person name="Pitluck S."/>
            <person name="Cheng J.F."/>
            <person name="Copeland A."/>
            <person name="Saunders E."/>
            <person name="Brettin T."/>
            <person name="Detter J.C."/>
            <person name="Bruce D."/>
            <person name="Goodwin L."/>
            <person name="Pati A."/>
            <person name="Ivanova N."/>
            <person name="Mavromatis K."/>
            <person name="Ovchinnikova G."/>
            <person name="Chen A."/>
            <person name="Palaniappan K."/>
            <person name="Land M."/>
            <person name="Hauser L."/>
            <person name="Chang Y.J."/>
            <person name="Jeffries C.D."/>
            <person name="Chain P."/>
            <person name="Goker M."/>
            <person name="Bristow J."/>
            <person name="Eisen J.A."/>
            <person name="Markowitz V."/>
            <person name="Hugenholtz P."/>
            <person name="Kyrpides N.C."/>
            <person name="Klenk H.P."/>
            <person name="Han C."/>
        </authorList>
    </citation>
    <scope>NUCLEOTIDE SEQUENCE [LARGE SCALE GENOMIC DNA]</scope>
    <source>
        <strain evidence="11">ATCC 14870 / DSM 20603 / BCRC 15368 / CIP 55.134 / JCM 11481 / NBRC 15587 / NCTC 10816 / Prevot 55134</strain>
    </source>
</reference>
<dbReference type="PANTHER" id="PTHR24221">
    <property type="entry name" value="ATP-BINDING CASSETTE SUB-FAMILY B"/>
    <property type="match status" value="1"/>
</dbReference>
<dbReference type="OrthoDB" id="3237158at2"/>
<comment type="subcellular location">
    <subcellularLocation>
        <location evidence="1">Cell membrane</location>
        <topology evidence="1">Multi-pass membrane protein</topology>
    </subcellularLocation>
</comment>
<gene>
    <name evidence="10" type="ordered locus">Jden_1657</name>
</gene>
<dbReference type="HOGENOM" id="CLU_000604_84_9_11"/>
<dbReference type="InterPro" id="IPR036640">
    <property type="entry name" value="ABC1_TM_sf"/>
</dbReference>
<dbReference type="Proteomes" id="UP000000628">
    <property type="component" value="Chromosome"/>
</dbReference>